<feature type="domain" description="Ketoreductase" evidence="4">
    <location>
        <begin position="27"/>
        <end position="201"/>
    </location>
</feature>
<dbReference type="STRING" id="716541.ECL_01917"/>
<evidence type="ECO:0000256" key="1">
    <source>
        <dbReference type="ARBA" id="ARBA00006484"/>
    </source>
</evidence>
<dbReference type="Gene3D" id="3.40.50.720">
    <property type="entry name" value="NAD(P)-binding Rossmann-like Domain"/>
    <property type="match status" value="1"/>
</dbReference>
<evidence type="ECO:0000256" key="3">
    <source>
        <dbReference type="ARBA" id="ARBA00023002"/>
    </source>
</evidence>
<keyword evidence="2" id="KW-0521">NADP</keyword>
<dbReference type="PANTHER" id="PTHR43618:SF8">
    <property type="entry name" value="7ALPHA-HYDROXYSTEROID DEHYDROGENASE"/>
    <property type="match status" value="1"/>
</dbReference>
<comment type="similarity">
    <text evidence="1">Belongs to the short-chain dehydrogenases/reductases (SDR) family.</text>
</comment>
<dbReference type="SMART" id="SM00822">
    <property type="entry name" value="PKS_KR"/>
    <property type="match status" value="1"/>
</dbReference>
<dbReference type="InterPro" id="IPR020904">
    <property type="entry name" value="Sc_DH/Rdtase_CS"/>
</dbReference>
<dbReference type="EnsemblBacteria" id="ADF61471">
    <property type="protein sequence ID" value="ADF61471"/>
    <property type="gene ID" value="ECL_01917"/>
</dbReference>
<dbReference type="InterPro" id="IPR057326">
    <property type="entry name" value="KR_dom"/>
</dbReference>
<dbReference type="PANTHER" id="PTHR43618">
    <property type="entry name" value="7-ALPHA-HYDROXYSTEROID DEHYDROGENASE"/>
    <property type="match status" value="1"/>
</dbReference>
<gene>
    <name evidence="5" type="ordered locus">ECL_01917</name>
</gene>
<dbReference type="AlphaFoldDB" id="A0A0H3CJI8"/>
<dbReference type="FunFam" id="3.40.50.720:FF:000084">
    <property type="entry name" value="Short-chain dehydrogenase reductase"/>
    <property type="match status" value="1"/>
</dbReference>
<accession>A0A0H3CJI8</accession>
<organism evidence="5 6">
    <name type="scientific">Enterobacter cloacae subsp. cloacae (strain ATCC 13047 / DSM 30054 / NBRC 13535 / NCTC 10005 / WDCM 00083 / NCDC 279-56)</name>
    <dbReference type="NCBI Taxonomy" id="716541"/>
    <lineage>
        <taxon>Bacteria</taxon>
        <taxon>Pseudomonadati</taxon>
        <taxon>Pseudomonadota</taxon>
        <taxon>Gammaproteobacteria</taxon>
        <taxon>Enterobacterales</taxon>
        <taxon>Enterobacteriaceae</taxon>
        <taxon>Enterobacter</taxon>
        <taxon>Enterobacter cloacae complex</taxon>
    </lineage>
</organism>
<dbReference type="CDD" id="cd05233">
    <property type="entry name" value="SDR_c"/>
    <property type="match status" value="1"/>
</dbReference>
<dbReference type="OrthoDB" id="9803333at2"/>
<evidence type="ECO:0000313" key="5">
    <source>
        <dbReference type="EMBL" id="ADF61471.1"/>
    </source>
</evidence>
<dbReference type="PROSITE" id="PS00061">
    <property type="entry name" value="ADH_SHORT"/>
    <property type="match status" value="1"/>
</dbReference>
<dbReference type="eggNOG" id="COG1028">
    <property type="taxonomic scope" value="Bacteria"/>
</dbReference>
<protein>
    <submittedName>
        <fullName evidence="5">Short-chain dehydrogenase/reductase SDR</fullName>
    </submittedName>
</protein>
<dbReference type="InterPro" id="IPR052178">
    <property type="entry name" value="Sec_Metab_Biosynth_SDR"/>
</dbReference>
<dbReference type="PRINTS" id="PR00080">
    <property type="entry name" value="SDRFAMILY"/>
</dbReference>
<dbReference type="HOGENOM" id="CLU_010194_1_0_6"/>
<dbReference type="EMBL" id="CP001918">
    <property type="protein sequence ID" value="ADF61471.1"/>
    <property type="molecule type" value="Genomic_DNA"/>
</dbReference>
<keyword evidence="6" id="KW-1185">Reference proteome</keyword>
<dbReference type="KEGG" id="enc:ECL_01917"/>
<dbReference type="InterPro" id="IPR002347">
    <property type="entry name" value="SDR_fam"/>
</dbReference>
<dbReference type="GO" id="GO:0016491">
    <property type="term" value="F:oxidoreductase activity"/>
    <property type="evidence" value="ECO:0007669"/>
    <property type="project" value="UniProtKB-KW"/>
</dbReference>
<proteinExistence type="inferred from homology"/>
<dbReference type="InterPro" id="IPR036291">
    <property type="entry name" value="NAD(P)-bd_dom_sf"/>
</dbReference>
<evidence type="ECO:0000259" key="4">
    <source>
        <dbReference type="SMART" id="SM00822"/>
    </source>
</evidence>
<dbReference type="Pfam" id="PF13561">
    <property type="entry name" value="adh_short_C2"/>
    <property type="match status" value="1"/>
</dbReference>
<dbReference type="SUPFAM" id="SSF51735">
    <property type="entry name" value="NAD(P)-binding Rossmann-fold domains"/>
    <property type="match status" value="1"/>
</dbReference>
<dbReference type="Proteomes" id="UP000002363">
    <property type="component" value="Chromosome"/>
</dbReference>
<evidence type="ECO:0000313" key="6">
    <source>
        <dbReference type="Proteomes" id="UP000002363"/>
    </source>
</evidence>
<dbReference type="PRINTS" id="PR00081">
    <property type="entry name" value="GDHRDH"/>
</dbReference>
<keyword evidence="3" id="KW-0560">Oxidoreductase</keyword>
<dbReference type="PATRIC" id="fig|716541.4.peg.2120"/>
<reference evidence="5 6" key="1">
    <citation type="journal article" date="2010" name="J. Bacteriol.">
        <title>Complete genome sequence of Enterobacter cloacae subsp. cloacae type strain ATCC 13047.</title>
        <authorList>
            <person name="Ren Y."/>
            <person name="Ren Y."/>
            <person name="Zhou Z."/>
            <person name="Guo X."/>
            <person name="Li Y."/>
            <person name="Feng L."/>
            <person name="Wang L."/>
        </authorList>
    </citation>
    <scope>NUCLEOTIDE SEQUENCE [LARGE SCALE GENOMIC DNA]</scope>
    <source>
        <strain evidence="6">ATCC 13047 / DSM 30054 / NBRC 13535 / NCTC 10005 / WDCM 00083 / NCDC 279-56</strain>
    </source>
</reference>
<sequence>MCLQRKQKRAPQTQQKVNDMNTTLFEKIALVTGGSTGIGLATAQELAAQGAKVYITGRRQAELDAAVAQIDSRAVGIRADVSQLADLDRVYAQIAKEEGRLDILFANAGGGDMLPLGAITEEQFDRIFGTNVRGVLFTVQKALPLLSAGSSIILTGSTVSIKGTANFSVYSASKAAVRNFARSWALDLQGRGIRINVVSPGPVKTPGLGELVPEEHRQGLYDALAAQVPLGRLGAPGEVGKVVAFLASDAASFINATELFVDGGMAQI</sequence>
<evidence type="ECO:0000256" key="2">
    <source>
        <dbReference type="ARBA" id="ARBA00022857"/>
    </source>
</evidence>
<name>A0A0H3CJI8_ENTCC</name>